<dbReference type="STRING" id="589385.SAMN05421504_11158"/>
<keyword evidence="3" id="KW-1185">Reference proteome</keyword>
<accession>A0A1H3RGR6</accession>
<dbReference type="RefSeq" id="WP_281244461.1">
    <property type="nucleotide sequence ID" value="NZ_FNON01000011.1"/>
</dbReference>
<reference evidence="2 3" key="1">
    <citation type="submission" date="2016-10" db="EMBL/GenBank/DDBJ databases">
        <authorList>
            <person name="de Groot N.N."/>
        </authorList>
    </citation>
    <scope>NUCLEOTIDE SEQUENCE [LARGE SCALE GENOMIC DNA]</scope>
    <source>
        <strain evidence="2 3">CPCC 202699</strain>
    </source>
</reference>
<dbReference type="Pfam" id="PF01381">
    <property type="entry name" value="HTH_3"/>
    <property type="match status" value="1"/>
</dbReference>
<name>A0A1H3RGR6_9PSEU</name>
<protein>
    <submittedName>
        <fullName evidence="2">DNA-binding transcriptional regulator, XRE-family HTH domain</fullName>
    </submittedName>
</protein>
<dbReference type="Gene3D" id="1.10.260.40">
    <property type="entry name" value="lambda repressor-like DNA-binding domains"/>
    <property type="match status" value="1"/>
</dbReference>
<organism evidence="2 3">
    <name type="scientific">Amycolatopsis xylanica</name>
    <dbReference type="NCBI Taxonomy" id="589385"/>
    <lineage>
        <taxon>Bacteria</taxon>
        <taxon>Bacillati</taxon>
        <taxon>Actinomycetota</taxon>
        <taxon>Actinomycetes</taxon>
        <taxon>Pseudonocardiales</taxon>
        <taxon>Pseudonocardiaceae</taxon>
        <taxon>Amycolatopsis</taxon>
    </lineage>
</organism>
<dbReference type="PROSITE" id="PS50943">
    <property type="entry name" value="HTH_CROC1"/>
    <property type="match status" value="1"/>
</dbReference>
<dbReference type="SMART" id="SM00530">
    <property type="entry name" value="HTH_XRE"/>
    <property type="match status" value="1"/>
</dbReference>
<proteinExistence type="predicted"/>
<dbReference type="Proteomes" id="UP000199515">
    <property type="component" value="Unassembled WGS sequence"/>
</dbReference>
<gene>
    <name evidence="2" type="ORF">SAMN05421504_11158</name>
</gene>
<evidence type="ECO:0000313" key="2">
    <source>
        <dbReference type="EMBL" id="SDZ24421.1"/>
    </source>
</evidence>
<evidence type="ECO:0000259" key="1">
    <source>
        <dbReference type="PROSITE" id="PS50943"/>
    </source>
</evidence>
<feature type="domain" description="HTH cro/C1-type" evidence="1">
    <location>
        <begin position="10"/>
        <end position="64"/>
    </location>
</feature>
<dbReference type="GO" id="GO:0003677">
    <property type="term" value="F:DNA binding"/>
    <property type="evidence" value="ECO:0007669"/>
    <property type="project" value="UniProtKB-KW"/>
</dbReference>
<dbReference type="CDD" id="cd00093">
    <property type="entry name" value="HTH_XRE"/>
    <property type="match status" value="1"/>
</dbReference>
<evidence type="ECO:0000313" key="3">
    <source>
        <dbReference type="Proteomes" id="UP000199515"/>
    </source>
</evidence>
<sequence>MVGVRRRIELVSARKAAGLTQEKLAEVMRVDRSTVIRWEAGEYAPLPFQWPKLARVLGRSTDEVRDLIDVRQASGPLTLGSELGPAFSWLDRHANWTPGTTRSRVEAQAPNRRAAQVADRRRVGEALACYYGNPPADHAMYQARCGQIEVQTSILTRPEWTELLCPLNFESDRVALVPDVEQPRRNVDEGAAVRRLAEAAADGVRIADVPIYRLVQLEAGPSSIAGKVGLAPFVEYALTADLLERELTDRLAAGKQLRAGSVPLRDRYLPDLAAVLDPSGRLCAGGVLALTAIARPADPNRGGPDYLLLVQERSGRVVNAPGRLAVIPKAFHRPLADQRADARIGATLRRELEKELFGRADVDNTAGGLRAADPMHPSRLSAPMRWLTEEPGRLRMECTGFGFNLVSGNYEFASVVVVDDEEFWPRFGGSIEANWEADGLRSYSTLDGDLIAELVADEAWTNEGLFALLQGLRRLSEIGGDRVKIPTVELSC</sequence>
<dbReference type="InterPro" id="IPR001387">
    <property type="entry name" value="Cro/C1-type_HTH"/>
</dbReference>
<dbReference type="AlphaFoldDB" id="A0A1H3RGR6"/>
<dbReference type="EMBL" id="FNON01000011">
    <property type="protein sequence ID" value="SDZ24421.1"/>
    <property type="molecule type" value="Genomic_DNA"/>
</dbReference>
<dbReference type="InterPro" id="IPR010982">
    <property type="entry name" value="Lambda_DNA-bd_dom_sf"/>
</dbReference>
<dbReference type="SUPFAM" id="SSF47413">
    <property type="entry name" value="lambda repressor-like DNA-binding domains"/>
    <property type="match status" value="1"/>
</dbReference>
<keyword evidence="2" id="KW-0238">DNA-binding</keyword>